<dbReference type="InterPro" id="IPR021730">
    <property type="entry name" value="YdbH"/>
</dbReference>
<evidence type="ECO:0000256" key="1">
    <source>
        <dbReference type="SAM" id="Phobius"/>
    </source>
</evidence>
<dbReference type="OrthoDB" id="9759996at2"/>
<gene>
    <name evidence="2" type="ORF">SAMN05216217_102348</name>
</gene>
<dbReference type="Pfam" id="PF11739">
    <property type="entry name" value="YdbH-like"/>
    <property type="match status" value="1"/>
</dbReference>
<dbReference type="EMBL" id="FOUI01000002">
    <property type="protein sequence ID" value="SFM27422.1"/>
    <property type="molecule type" value="Genomic_DNA"/>
</dbReference>
<keyword evidence="1" id="KW-0812">Transmembrane</keyword>
<dbReference type="STRING" id="1720063.SAMN05216217_102348"/>
<keyword evidence="3" id="KW-1185">Reference proteome</keyword>
<name>A0A1I4PHV8_9GAMM</name>
<protein>
    <submittedName>
        <fullName evidence="2">Dicarboxylate transport</fullName>
    </submittedName>
</protein>
<proteinExistence type="predicted"/>
<dbReference type="Proteomes" id="UP000243629">
    <property type="component" value="Unassembled WGS sequence"/>
</dbReference>
<keyword evidence="1" id="KW-0472">Membrane</keyword>
<keyword evidence="1" id="KW-1133">Transmembrane helix</keyword>
<organism evidence="2 3">
    <name type="scientific">Halopseudomonas yangmingensis</name>
    <dbReference type="NCBI Taxonomy" id="1720063"/>
    <lineage>
        <taxon>Bacteria</taxon>
        <taxon>Pseudomonadati</taxon>
        <taxon>Pseudomonadota</taxon>
        <taxon>Gammaproteobacteria</taxon>
        <taxon>Pseudomonadales</taxon>
        <taxon>Pseudomonadaceae</taxon>
        <taxon>Halopseudomonas</taxon>
    </lineage>
</organism>
<reference evidence="3" key="1">
    <citation type="submission" date="2016-10" db="EMBL/GenBank/DDBJ databases">
        <authorList>
            <person name="Varghese N."/>
            <person name="Submissions S."/>
        </authorList>
    </citation>
    <scope>NUCLEOTIDE SEQUENCE [LARGE SCALE GENOMIC DNA]</scope>
    <source>
        <strain evidence="3">DSM 24213</strain>
    </source>
</reference>
<sequence length="864" mass="94540">MAEYGEGLRGGETDVRVTTLWRRALLALAVLLALVLLAGALVLQQLRQAGVQVAHWQGLAWRGGALQLGELQLNIEQPELSARVHVQQLVLRPQWPGDGLLREVQIGHLRLHWDPLPPPQSEPAPLPDPREWLAALGWLPQVVQIAELQLELPCAGRRCLVEGALHSQRTGQQMHGQLQAHSEGLQLRGDWRLQVQAQGWQLGSDWQLDGREALQMHADWQQSAADRAHWQGWLRIPDWPGSPQLMALLGLWLPQHSLPLADLPEGLQMTLGWDWQGERWPQQPAELLQQQLQLGAQVVLEQPAAIPGLGELRGEQRLSLSLEQGRWQLHEGRGEWILQPQTGLLDDWLPDELQPRQLTLVLQAQDQALDGQQALALDVQLQLQGPWQASLQGPLMLGLLPDWQIAAEAMRLELQADSLQFDDLRLQGLRVQALAGLQLDASGLQLQLLRNASLQLGVLQLAPAELRLQGLRAGLAGSRLSLPLAEAAASWRLPLQVRIDSLQHPLLQTQSWQLDGELSGAADMQLRARLHNPAGLAAELDWRWPAKAAGWQAALELVALDFAAGNPLAASLADWPPLLSLSAGSLRGQGQLHGSSGLDRASFLLQLDGGAGIYDRSSFSGLQLPLQLSLNGEQLQLQVADMQLAQIDPGLPLGPLQLAAQYRATLGAPLAGQLQLQRATLQALGAQISVTPQRLQLGEDEQLLELQLSGLELASLLEVYPTEGLYGDGLIDGRLPLRLSAAGPSISGGWLRARSGGVLQYRTPALAAMGRGNPAMAELALALDDFRYTLLQSDLEYAPDGRLQLGLRLEGANPKLQGGRPVHLNINLEEDIPALLTSLQLSGQLSEIIRKRVEQRVLQQRLQP</sequence>
<accession>A0A1I4PHV8</accession>
<feature type="transmembrane region" description="Helical" evidence="1">
    <location>
        <begin position="24"/>
        <end position="43"/>
    </location>
</feature>
<dbReference type="AlphaFoldDB" id="A0A1I4PHV8"/>
<evidence type="ECO:0000313" key="2">
    <source>
        <dbReference type="EMBL" id="SFM27422.1"/>
    </source>
</evidence>
<evidence type="ECO:0000313" key="3">
    <source>
        <dbReference type="Proteomes" id="UP000243629"/>
    </source>
</evidence>